<protein>
    <recommendedName>
        <fullName evidence="3">Galactose-1-phosphate uridyl transferase N-terminal domain-containing protein</fullName>
    </recommendedName>
</protein>
<dbReference type="Gene3D" id="3.30.428.10">
    <property type="entry name" value="HIT-like"/>
    <property type="match status" value="1"/>
</dbReference>
<comment type="caution">
    <text evidence="2">The sequence shown here is derived from an EMBL/GenBank/DDBJ whole genome shotgun (WGS) entry which is preliminary data.</text>
</comment>
<name>X0UAT9_9ZZZZ</name>
<accession>X0UAT9</accession>
<evidence type="ECO:0008006" key="3">
    <source>
        <dbReference type="Google" id="ProtNLM"/>
    </source>
</evidence>
<dbReference type="InterPro" id="IPR036265">
    <property type="entry name" value="HIT-like_sf"/>
</dbReference>
<organism evidence="2">
    <name type="scientific">marine sediment metagenome</name>
    <dbReference type="NCBI Taxonomy" id="412755"/>
    <lineage>
        <taxon>unclassified sequences</taxon>
        <taxon>metagenomes</taxon>
        <taxon>ecological metagenomes</taxon>
    </lineage>
</organism>
<evidence type="ECO:0000256" key="1">
    <source>
        <dbReference type="SAM" id="MobiDB-lite"/>
    </source>
</evidence>
<reference evidence="2" key="1">
    <citation type="journal article" date="2014" name="Front. Microbiol.">
        <title>High frequency of phylogenetically diverse reductive dehalogenase-homologous genes in deep subseafloor sedimentary metagenomes.</title>
        <authorList>
            <person name="Kawai M."/>
            <person name="Futagami T."/>
            <person name="Toyoda A."/>
            <person name="Takaki Y."/>
            <person name="Nishi S."/>
            <person name="Hori S."/>
            <person name="Arai W."/>
            <person name="Tsubouchi T."/>
            <person name="Morono Y."/>
            <person name="Uchiyama I."/>
            <person name="Ito T."/>
            <person name="Fujiyama A."/>
            <person name="Inagaki F."/>
            <person name="Takami H."/>
        </authorList>
    </citation>
    <scope>NUCLEOTIDE SEQUENCE</scope>
    <source>
        <strain evidence="2">Expedition CK06-06</strain>
    </source>
</reference>
<feature type="non-terminal residue" evidence="2">
    <location>
        <position position="53"/>
    </location>
</feature>
<sequence>MPELRQNMATKDWVILAVERSERPEELAQPDRPLTEDRPEWEATCPFCPGNEE</sequence>
<gene>
    <name evidence="2" type="ORF">S01H1_41942</name>
</gene>
<dbReference type="EMBL" id="BARS01026621">
    <property type="protein sequence ID" value="GAG02675.1"/>
    <property type="molecule type" value="Genomic_DNA"/>
</dbReference>
<proteinExistence type="predicted"/>
<dbReference type="AlphaFoldDB" id="X0UAT9"/>
<evidence type="ECO:0000313" key="2">
    <source>
        <dbReference type="EMBL" id="GAG02675.1"/>
    </source>
</evidence>
<feature type="region of interest" description="Disordered" evidence="1">
    <location>
        <begin position="23"/>
        <end position="53"/>
    </location>
</feature>
<dbReference type="SUPFAM" id="SSF54197">
    <property type="entry name" value="HIT-like"/>
    <property type="match status" value="1"/>
</dbReference>